<dbReference type="InterPro" id="IPR000914">
    <property type="entry name" value="SBP_5_dom"/>
</dbReference>
<evidence type="ECO:0000313" key="8">
    <source>
        <dbReference type="Proteomes" id="UP000630142"/>
    </source>
</evidence>
<sequence>MTRWNRALRGALLTSALALVSAAQAQTANTLTISSPQDPGSWDPIDTFLVNWSAVANNVFDGLVARTPDLKIIPALATEWTISDDGLTYRFTLREGVTFHNGEPFNADAVKFSFERLLGEEGDKGPQKSNYNVIQSVNVIDPKTVELKLSRPDPVLLTKLTGYGAMIVPPAYIAEKGDDYFNTHPVGTGPFSMTSYTARDAVQLKAYEGFWGDKPKLENVTFRFITEPSTALAELQSGRVDMVIPPSVPIGSLPTIEADPKLGIVSTAGATVYSLRFNTRDGITADPKVRKALVMAVDRATINEAILAGQAKPIASFQSEQTFGNDPSLEAIPFDTAGAQKLLDEAGVKPGATLQIDVRGNDSTFNEVAQAVASYLSTIGITATIKPYETNVLLNDIIPAGRTGAMWQQTWGAWTFDYDNTAYLMYHKGERWNPYGNDPKLDALLESQRGMTNREEREKVLHEIARYVADQALEMPLYNLNQIYAINKRVKNFIAPPDSRLRLTDVTVE</sequence>
<evidence type="ECO:0000256" key="5">
    <source>
        <dbReference type="SAM" id="SignalP"/>
    </source>
</evidence>
<dbReference type="Proteomes" id="UP000630142">
    <property type="component" value="Unassembled WGS sequence"/>
</dbReference>
<dbReference type="InterPro" id="IPR030678">
    <property type="entry name" value="Peptide/Ni-bd"/>
</dbReference>
<evidence type="ECO:0000256" key="4">
    <source>
        <dbReference type="ARBA" id="ARBA00022729"/>
    </source>
</evidence>
<dbReference type="InterPro" id="IPR039424">
    <property type="entry name" value="SBP_5"/>
</dbReference>
<keyword evidence="4 5" id="KW-0732">Signal</keyword>
<dbReference type="GO" id="GO:0015833">
    <property type="term" value="P:peptide transport"/>
    <property type="evidence" value="ECO:0007669"/>
    <property type="project" value="TreeGrafter"/>
</dbReference>
<dbReference type="PANTHER" id="PTHR30290">
    <property type="entry name" value="PERIPLASMIC BINDING COMPONENT OF ABC TRANSPORTER"/>
    <property type="match status" value="1"/>
</dbReference>
<dbReference type="Pfam" id="PF00496">
    <property type="entry name" value="SBP_bac_5"/>
    <property type="match status" value="1"/>
</dbReference>
<dbReference type="GO" id="GO:0043190">
    <property type="term" value="C:ATP-binding cassette (ABC) transporter complex"/>
    <property type="evidence" value="ECO:0007669"/>
    <property type="project" value="InterPro"/>
</dbReference>
<evidence type="ECO:0000256" key="3">
    <source>
        <dbReference type="ARBA" id="ARBA00022448"/>
    </source>
</evidence>
<dbReference type="CDD" id="cd00995">
    <property type="entry name" value="PBP2_NikA_DppA_OppA_like"/>
    <property type="match status" value="1"/>
</dbReference>
<feature type="domain" description="Solute-binding protein family 5" evidence="6">
    <location>
        <begin position="71"/>
        <end position="430"/>
    </location>
</feature>
<dbReference type="Gene3D" id="3.90.76.10">
    <property type="entry name" value="Dipeptide-binding Protein, Domain 1"/>
    <property type="match status" value="1"/>
</dbReference>
<dbReference type="Gene3D" id="3.40.190.10">
    <property type="entry name" value="Periplasmic binding protein-like II"/>
    <property type="match status" value="1"/>
</dbReference>
<dbReference type="EMBL" id="BMZQ01000005">
    <property type="protein sequence ID" value="GHD22924.1"/>
    <property type="molecule type" value="Genomic_DNA"/>
</dbReference>
<evidence type="ECO:0000256" key="2">
    <source>
        <dbReference type="ARBA" id="ARBA00005695"/>
    </source>
</evidence>
<accession>A0A8J3DUV9</accession>
<dbReference type="PANTHER" id="PTHR30290:SF9">
    <property type="entry name" value="OLIGOPEPTIDE-BINDING PROTEIN APPA"/>
    <property type="match status" value="1"/>
</dbReference>
<protein>
    <submittedName>
        <fullName evidence="7">Peptide ABC transporter substrate-binding protein</fullName>
    </submittedName>
</protein>
<proteinExistence type="inferred from homology"/>
<comment type="similarity">
    <text evidence="2">Belongs to the bacterial solute-binding protein 5 family.</text>
</comment>
<dbReference type="SUPFAM" id="SSF53850">
    <property type="entry name" value="Periplasmic binding protein-like II"/>
    <property type="match status" value="1"/>
</dbReference>
<feature type="signal peptide" evidence="5">
    <location>
        <begin position="1"/>
        <end position="25"/>
    </location>
</feature>
<reference evidence="7" key="2">
    <citation type="submission" date="2020-09" db="EMBL/GenBank/DDBJ databases">
        <authorList>
            <person name="Sun Q."/>
            <person name="Kim S."/>
        </authorList>
    </citation>
    <scope>NUCLEOTIDE SEQUENCE</scope>
    <source>
        <strain evidence="7">KCTC 42249</strain>
    </source>
</reference>
<feature type="chain" id="PRO_5035153393" evidence="5">
    <location>
        <begin position="26"/>
        <end position="509"/>
    </location>
</feature>
<evidence type="ECO:0000256" key="1">
    <source>
        <dbReference type="ARBA" id="ARBA00004418"/>
    </source>
</evidence>
<dbReference type="AlphaFoldDB" id="A0A8J3DUV9"/>
<keyword evidence="8" id="KW-1185">Reference proteome</keyword>
<evidence type="ECO:0000313" key="7">
    <source>
        <dbReference type="EMBL" id="GHD22924.1"/>
    </source>
</evidence>
<organism evidence="7 8">
    <name type="scientific">Tianweitania populi</name>
    <dbReference type="NCBI Taxonomy" id="1607949"/>
    <lineage>
        <taxon>Bacteria</taxon>
        <taxon>Pseudomonadati</taxon>
        <taxon>Pseudomonadota</taxon>
        <taxon>Alphaproteobacteria</taxon>
        <taxon>Hyphomicrobiales</taxon>
        <taxon>Phyllobacteriaceae</taxon>
        <taxon>Tianweitania</taxon>
    </lineage>
</organism>
<reference evidence="7" key="1">
    <citation type="journal article" date="2014" name="Int. J. Syst. Evol. Microbiol.">
        <title>Complete genome sequence of Corynebacterium casei LMG S-19264T (=DSM 44701T), isolated from a smear-ripened cheese.</title>
        <authorList>
            <consortium name="US DOE Joint Genome Institute (JGI-PGF)"/>
            <person name="Walter F."/>
            <person name="Albersmeier A."/>
            <person name="Kalinowski J."/>
            <person name="Ruckert C."/>
        </authorList>
    </citation>
    <scope>NUCLEOTIDE SEQUENCE</scope>
    <source>
        <strain evidence="7">KCTC 42249</strain>
    </source>
</reference>
<dbReference type="GO" id="GO:1904680">
    <property type="term" value="F:peptide transmembrane transporter activity"/>
    <property type="evidence" value="ECO:0007669"/>
    <property type="project" value="TreeGrafter"/>
</dbReference>
<comment type="caution">
    <text evidence="7">The sequence shown here is derived from an EMBL/GenBank/DDBJ whole genome shotgun (WGS) entry which is preliminary data.</text>
</comment>
<name>A0A8J3DUV9_9HYPH</name>
<evidence type="ECO:0000259" key="6">
    <source>
        <dbReference type="Pfam" id="PF00496"/>
    </source>
</evidence>
<dbReference type="Gene3D" id="3.10.105.10">
    <property type="entry name" value="Dipeptide-binding Protein, Domain 3"/>
    <property type="match status" value="1"/>
</dbReference>
<keyword evidence="3" id="KW-0813">Transport</keyword>
<comment type="subcellular location">
    <subcellularLocation>
        <location evidence="1">Periplasm</location>
    </subcellularLocation>
</comment>
<dbReference type="GO" id="GO:0030288">
    <property type="term" value="C:outer membrane-bounded periplasmic space"/>
    <property type="evidence" value="ECO:0007669"/>
    <property type="project" value="UniProtKB-ARBA"/>
</dbReference>
<dbReference type="PIRSF" id="PIRSF002741">
    <property type="entry name" value="MppA"/>
    <property type="match status" value="1"/>
</dbReference>
<dbReference type="RefSeq" id="WP_189507010.1">
    <property type="nucleotide sequence ID" value="NZ_BMZQ01000005.1"/>
</dbReference>
<gene>
    <name evidence="7" type="ORF">GCM10016234_37660</name>
</gene>